<keyword evidence="2" id="KW-0812">Transmembrane</keyword>
<keyword evidence="5" id="KW-1185">Reference proteome</keyword>
<feature type="transmembrane region" description="Helical" evidence="2">
    <location>
        <begin position="65"/>
        <end position="84"/>
    </location>
</feature>
<name>A0A919QD83_9ACTN</name>
<proteinExistence type="predicted"/>
<evidence type="ECO:0000313" key="5">
    <source>
        <dbReference type="Proteomes" id="UP000640052"/>
    </source>
</evidence>
<gene>
    <name evidence="4" type="ORF">Aph01nite_48830</name>
</gene>
<sequence>MADLLRQYGPPALAWAFVVWRGLLARRHPKDPARRDLWLVLVALALSLTLLTPAVYAFAGDVTGIPNLARLLGHISMLVVAWSAQEFLRRMSDAAARPRTWSARHAGILLAVIAAMVALFALAATPVDDFSWASRYAAHPWILEYWLVYLGYLAPAFAHMALLGWRYARVTTDAVLSLGLRLVAVGALGGLAYHVHRALSIAGQRLGFGYLPPGEFAVDALLPLAANTLVLVGATMPAWGRWAGVADALDWLRRHRAYGRLRPLWLALYTAVPQIALAPPAPALLDLLPRRDLRLRLYRRVVEIRDGRLALQPYLDPAVTAAARDRALLEGVREADVPAVAEAVTLATAVRASRDREPVAPTAALPVPGGADLDSDIDFLVRVARAYRHADPAGLTRRRRPRDLPARAPAPPSR</sequence>
<evidence type="ECO:0000256" key="1">
    <source>
        <dbReference type="SAM" id="MobiDB-lite"/>
    </source>
</evidence>
<dbReference type="Pfam" id="PF20182">
    <property type="entry name" value="DUF6545"/>
    <property type="match status" value="1"/>
</dbReference>
<keyword evidence="2" id="KW-1133">Transmembrane helix</keyword>
<dbReference type="InterPro" id="IPR050039">
    <property type="entry name" value="MAB_1171c-like"/>
</dbReference>
<dbReference type="AlphaFoldDB" id="A0A919QD83"/>
<accession>A0A919QD83</accession>
<feature type="domain" description="DUF6545" evidence="3">
    <location>
        <begin position="251"/>
        <end position="389"/>
    </location>
</feature>
<protein>
    <recommendedName>
        <fullName evidence="3">DUF6545 domain-containing protein</fullName>
    </recommendedName>
</protein>
<feature type="transmembrane region" description="Helical" evidence="2">
    <location>
        <begin position="6"/>
        <end position="25"/>
    </location>
</feature>
<feature type="transmembrane region" description="Helical" evidence="2">
    <location>
        <begin position="145"/>
        <end position="163"/>
    </location>
</feature>
<reference evidence="4" key="1">
    <citation type="submission" date="2021-01" db="EMBL/GenBank/DDBJ databases">
        <title>Whole genome shotgun sequence of Acrocarpospora phusangensis NBRC 108782.</title>
        <authorList>
            <person name="Komaki H."/>
            <person name="Tamura T."/>
        </authorList>
    </citation>
    <scope>NUCLEOTIDE SEQUENCE</scope>
    <source>
        <strain evidence="4">NBRC 108782</strain>
    </source>
</reference>
<organism evidence="4 5">
    <name type="scientific">Acrocarpospora phusangensis</name>
    <dbReference type="NCBI Taxonomy" id="1070424"/>
    <lineage>
        <taxon>Bacteria</taxon>
        <taxon>Bacillati</taxon>
        <taxon>Actinomycetota</taxon>
        <taxon>Actinomycetes</taxon>
        <taxon>Streptosporangiales</taxon>
        <taxon>Streptosporangiaceae</taxon>
        <taxon>Acrocarpospora</taxon>
    </lineage>
</organism>
<feature type="transmembrane region" description="Helical" evidence="2">
    <location>
        <begin position="105"/>
        <end position="125"/>
    </location>
</feature>
<feature type="transmembrane region" description="Helical" evidence="2">
    <location>
        <begin position="37"/>
        <end position="59"/>
    </location>
</feature>
<feature type="transmembrane region" description="Helical" evidence="2">
    <location>
        <begin position="175"/>
        <end position="196"/>
    </location>
</feature>
<evidence type="ECO:0000313" key="4">
    <source>
        <dbReference type="EMBL" id="GIH26573.1"/>
    </source>
</evidence>
<keyword evidence="2" id="KW-0472">Membrane</keyword>
<evidence type="ECO:0000259" key="3">
    <source>
        <dbReference type="Pfam" id="PF20182"/>
    </source>
</evidence>
<feature type="region of interest" description="Disordered" evidence="1">
    <location>
        <begin position="392"/>
        <end position="414"/>
    </location>
</feature>
<feature type="transmembrane region" description="Helical" evidence="2">
    <location>
        <begin position="216"/>
        <end position="243"/>
    </location>
</feature>
<dbReference type="InterPro" id="IPR046675">
    <property type="entry name" value="DUF6545"/>
</dbReference>
<comment type="caution">
    <text evidence="4">The sequence shown here is derived from an EMBL/GenBank/DDBJ whole genome shotgun (WGS) entry which is preliminary data.</text>
</comment>
<dbReference type="EMBL" id="BOOA01000042">
    <property type="protein sequence ID" value="GIH26573.1"/>
    <property type="molecule type" value="Genomic_DNA"/>
</dbReference>
<evidence type="ECO:0000256" key="2">
    <source>
        <dbReference type="SAM" id="Phobius"/>
    </source>
</evidence>
<dbReference type="NCBIfam" id="NF042915">
    <property type="entry name" value="MAB_1171c_fam"/>
    <property type="match status" value="1"/>
</dbReference>
<dbReference type="Proteomes" id="UP000640052">
    <property type="component" value="Unassembled WGS sequence"/>
</dbReference>
<dbReference type="RefSeq" id="WP_204043252.1">
    <property type="nucleotide sequence ID" value="NZ_BOOA01000042.1"/>
</dbReference>
<feature type="transmembrane region" description="Helical" evidence="2">
    <location>
        <begin position="264"/>
        <end position="285"/>
    </location>
</feature>